<protein>
    <submittedName>
        <fullName evidence="2">Uncharacterized protein</fullName>
    </submittedName>
</protein>
<keyword evidence="3" id="KW-1185">Reference proteome</keyword>
<dbReference type="HOGENOM" id="CLU_866465_0_0_1"/>
<reference evidence="3" key="2">
    <citation type="submission" date="2015-01" db="EMBL/GenBank/DDBJ databases">
        <title>Evolutionary Origins and Diversification of the Mycorrhizal Mutualists.</title>
        <authorList>
            <consortium name="DOE Joint Genome Institute"/>
            <consortium name="Mycorrhizal Genomics Consortium"/>
            <person name="Kohler A."/>
            <person name="Kuo A."/>
            <person name="Nagy L.G."/>
            <person name="Floudas D."/>
            <person name="Copeland A."/>
            <person name="Barry K.W."/>
            <person name="Cichocki N."/>
            <person name="Veneault-Fourrey C."/>
            <person name="LaButti K."/>
            <person name="Lindquist E.A."/>
            <person name="Lipzen A."/>
            <person name="Lundell T."/>
            <person name="Morin E."/>
            <person name="Murat C."/>
            <person name="Riley R."/>
            <person name="Ohm R."/>
            <person name="Sun H."/>
            <person name="Tunlid A."/>
            <person name="Henrissat B."/>
            <person name="Grigoriev I.V."/>
            <person name="Hibbett D.S."/>
            <person name="Martin F."/>
        </authorList>
    </citation>
    <scope>NUCLEOTIDE SEQUENCE [LARGE SCALE GENOMIC DNA]</scope>
    <source>
        <strain evidence="3">UH-Slu-Lm8-n1</strain>
    </source>
</reference>
<evidence type="ECO:0000313" key="3">
    <source>
        <dbReference type="Proteomes" id="UP000054485"/>
    </source>
</evidence>
<dbReference type="EMBL" id="KN835344">
    <property type="protein sequence ID" value="KIK39395.1"/>
    <property type="molecule type" value="Genomic_DNA"/>
</dbReference>
<feature type="region of interest" description="Disordered" evidence="1">
    <location>
        <begin position="58"/>
        <end position="91"/>
    </location>
</feature>
<dbReference type="Proteomes" id="UP000054485">
    <property type="component" value="Unassembled WGS sequence"/>
</dbReference>
<evidence type="ECO:0000313" key="2">
    <source>
        <dbReference type="EMBL" id="KIK39395.1"/>
    </source>
</evidence>
<gene>
    <name evidence="2" type="ORF">CY34DRAFT_337181</name>
</gene>
<dbReference type="AlphaFoldDB" id="A0A0C9ZNZ9"/>
<feature type="compositionally biased region" description="Polar residues" evidence="1">
    <location>
        <begin position="75"/>
        <end position="86"/>
    </location>
</feature>
<proteinExistence type="predicted"/>
<name>A0A0C9ZNZ9_9AGAM</name>
<feature type="region of interest" description="Disordered" evidence="1">
    <location>
        <begin position="205"/>
        <end position="266"/>
    </location>
</feature>
<dbReference type="InParanoid" id="A0A0C9ZNZ9"/>
<dbReference type="OrthoDB" id="3204900at2759"/>
<dbReference type="STRING" id="930992.A0A0C9ZNZ9"/>
<feature type="region of interest" description="Disordered" evidence="1">
    <location>
        <begin position="279"/>
        <end position="321"/>
    </location>
</feature>
<accession>A0A0C9ZNZ9</accession>
<reference evidence="2 3" key="1">
    <citation type="submission" date="2014-04" db="EMBL/GenBank/DDBJ databases">
        <authorList>
            <consortium name="DOE Joint Genome Institute"/>
            <person name="Kuo A."/>
            <person name="Ruytinx J."/>
            <person name="Rineau F."/>
            <person name="Colpaert J."/>
            <person name="Kohler A."/>
            <person name="Nagy L.G."/>
            <person name="Floudas D."/>
            <person name="Copeland A."/>
            <person name="Barry K.W."/>
            <person name="Cichocki N."/>
            <person name="Veneault-Fourrey C."/>
            <person name="LaButti K."/>
            <person name="Lindquist E.A."/>
            <person name="Lipzen A."/>
            <person name="Lundell T."/>
            <person name="Morin E."/>
            <person name="Murat C."/>
            <person name="Sun H."/>
            <person name="Tunlid A."/>
            <person name="Henrissat B."/>
            <person name="Grigoriev I.V."/>
            <person name="Hibbett D.S."/>
            <person name="Martin F."/>
            <person name="Nordberg H.P."/>
            <person name="Cantor M.N."/>
            <person name="Hua S.X."/>
        </authorList>
    </citation>
    <scope>NUCLEOTIDE SEQUENCE [LARGE SCALE GENOMIC DNA]</scope>
    <source>
        <strain evidence="2 3">UH-Slu-Lm8-n1</strain>
    </source>
</reference>
<organism evidence="2 3">
    <name type="scientific">Suillus luteus UH-Slu-Lm8-n1</name>
    <dbReference type="NCBI Taxonomy" id="930992"/>
    <lineage>
        <taxon>Eukaryota</taxon>
        <taxon>Fungi</taxon>
        <taxon>Dikarya</taxon>
        <taxon>Basidiomycota</taxon>
        <taxon>Agaricomycotina</taxon>
        <taxon>Agaricomycetes</taxon>
        <taxon>Agaricomycetidae</taxon>
        <taxon>Boletales</taxon>
        <taxon>Suillineae</taxon>
        <taxon>Suillaceae</taxon>
        <taxon>Suillus</taxon>
    </lineage>
</organism>
<feature type="compositionally biased region" description="Low complexity" evidence="1">
    <location>
        <begin position="219"/>
        <end position="239"/>
    </location>
</feature>
<evidence type="ECO:0000256" key="1">
    <source>
        <dbReference type="SAM" id="MobiDB-lite"/>
    </source>
</evidence>
<sequence>MSTSTRSGVRRLSRSPVSCVGDEAISLSSGIGAETNERHVMNQARDKEVLRARQQKVFRRRSRDISHPPTAFTRHATSYNSTSTSVDLGRGSMELDSTTEVVRGTPNSGMDIPVTAVCISASEFDTDGAGPSEISNRNTLHSKCSPLAPPSSIPGAVSLAVAGGGWGNVGRKLGGDVFSKSQKRASILLSDVSQSIVSALTPGPVATSPAPVPTSIQTSLPSASLLKPSSNASSPLTRPTHMRTRTHTQAPAPRTNSWLEDEEDEDTVNAGRVMMPSVLTPTSASALASPPVHKKSNSLAPTKEGTAMVTATSFDDDDWNW</sequence>